<sequence>MRWFPILDAGVAEVVAGGGRAGIISLMTDA</sequence>
<keyword evidence="2" id="KW-1185">Reference proteome</keyword>
<proteinExistence type="predicted"/>
<dbReference type="EnsemblBacteria" id="ABF90793">
    <property type="protein sequence ID" value="ABF90793"/>
    <property type="gene ID" value="MXAN_6590"/>
</dbReference>
<dbReference type="KEGG" id="mxa:MXAN_6590"/>
<evidence type="ECO:0000313" key="2">
    <source>
        <dbReference type="Proteomes" id="UP000002402"/>
    </source>
</evidence>
<dbReference type="EMBL" id="CP000113">
    <property type="protein sequence ID" value="ABF90793.1"/>
    <property type="molecule type" value="Genomic_DNA"/>
</dbReference>
<evidence type="ECO:0000313" key="1">
    <source>
        <dbReference type="EMBL" id="ABF90793.1"/>
    </source>
</evidence>
<dbReference type="HOGENOM" id="CLU_3404486_0_0_7"/>
<name>Q1CY12_MYXXD</name>
<protein>
    <submittedName>
        <fullName evidence="1">Uncharacterized protein</fullName>
    </submittedName>
</protein>
<reference evidence="1 2" key="1">
    <citation type="journal article" date="2006" name="Proc. Natl. Acad. Sci. U.S.A.">
        <title>Evolution of sensory complexity recorded in a myxobacterial genome.</title>
        <authorList>
            <person name="Goldman B.S."/>
            <person name="Nierman W.C."/>
            <person name="Kaiser D."/>
            <person name="Slater S.C."/>
            <person name="Durkin A.S."/>
            <person name="Eisen J.A."/>
            <person name="Ronning C.M."/>
            <person name="Barbazuk W.B."/>
            <person name="Blanchard M."/>
            <person name="Field C."/>
            <person name="Halling C."/>
            <person name="Hinkle G."/>
            <person name="Iartchuk O."/>
            <person name="Kim H.S."/>
            <person name="Mackenzie C."/>
            <person name="Madupu R."/>
            <person name="Miller N."/>
            <person name="Shvartsbeyn A."/>
            <person name="Sullivan S.A."/>
            <person name="Vaudin M."/>
            <person name="Wiegand R."/>
            <person name="Kaplan H.B."/>
        </authorList>
    </citation>
    <scope>NUCLEOTIDE SEQUENCE [LARGE SCALE GENOMIC DNA]</scope>
    <source>
        <strain evidence="2">DK1622</strain>
    </source>
</reference>
<dbReference type="AlphaFoldDB" id="Q1CY12"/>
<dbReference type="Proteomes" id="UP000002402">
    <property type="component" value="Chromosome"/>
</dbReference>
<gene>
    <name evidence="1" type="ordered locus">MXAN_6590</name>
</gene>
<accession>Q1CY12</accession>
<organism evidence="1 2">
    <name type="scientific">Myxococcus xanthus (strain DK1622)</name>
    <dbReference type="NCBI Taxonomy" id="246197"/>
    <lineage>
        <taxon>Bacteria</taxon>
        <taxon>Pseudomonadati</taxon>
        <taxon>Myxococcota</taxon>
        <taxon>Myxococcia</taxon>
        <taxon>Myxococcales</taxon>
        <taxon>Cystobacterineae</taxon>
        <taxon>Myxococcaceae</taxon>
        <taxon>Myxococcus</taxon>
    </lineage>
</organism>